<dbReference type="GO" id="GO:0055085">
    <property type="term" value="P:transmembrane transport"/>
    <property type="evidence" value="ECO:0007669"/>
    <property type="project" value="InterPro"/>
</dbReference>
<reference evidence="10" key="1">
    <citation type="submission" date="2016-10" db="EMBL/GenBank/DDBJ databases">
        <authorList>
            <person name="Varghese N."/>
            <person name="Submissions S."/>
        </authorList>
    </citation>
    <scope>NUCLEOTIDE SEQUENCE [LARGE SCALE GENOMIC DNA]</scope>
    <source>
        <strain evidence="10">CGMCC 1.7739</strain>
    </source>
</reference>
<evidence type="ECO:0000256" key="5">
    <source>
        <dbReference type="ARBA" id="ARBA00022989"/>
    </source>
</evidence>
<accession>A0A1I2VDK7</accession>
<evidence type="ECO:0000256" key="4">
    <source>
        <dbReference type="ARBA" id="ARBA00022692"/>
    </source>
</evidence>
<evidence type="ECO:0000259" key="8">
    <source>
        <dbReference type="PROSITE" id="PS50928"/>
    </source>
</evidence>
<keyword evidence="9" id="KW-0762">Sugar transport</keyword>
<organism evidence="9 10">
    <name type="scientific">Halopelagius inordinatus</name>
    <dbReference type="NCBI Taxonomy" id="553467"/>
    <lineage>
        <taxon>Archaea</taxon>
        <taxon>Methanobacteriati</taxon>
        <taxon>Methanobacteriota</taxon>
        <taxon>Stenosarchaea group</taxon>
        <taxon>Halobacteria</taxon>
        <taxon>Halobacteriales</taxon>
        <taxon>Haloferacaceae</taxon>
    </lineage>
</organism>
<dbReference type="InterPro" id="IPR035906">
    <property type="entry name" value="MetI-like_sf"/>
</dbReference>
<keyword evidence="2 7" id="KW-0813">Transport</keyword>
<proteinExistence type="inferred from homology"/>
<evidence type="ECO:0000256" key="3">
    <source>
        <dbReference type="ARBA" id="ARBA00022475"/>
    </source>
</evidence>
<dbReference type="SUPFAM" id="SSF161098">
    <property type="entry name" value="MetI-like"/>
    <property type="match status" value="1"/>
</dbReference>
<dbReference type="PANTHER" id="PTHR43744:SF8">
    <property type="entry name" value="SN-GLYCEROL-3-PHOSPHATE TRANSPORT SYSTEM PERMEASE PROTEIN UGPE"/>
    <property type="match status" value="1"/>
</dbReference>
<feature type="transmembrane region" description="Helical" evidence="7">
    <location>
        <begin position="190"/>
        <end position="211"/>
    </location>
</feature>
<feature type="domain" description="ABC transmembrane type-1" evidence="8">
    <location>
        <begin position="73"/>
        <end position="266"/>
    </location>
</feature>
<dbReference type="AlphaFoldDB" id="A0A1I2VDK7"/>
<evidence type="ECO:0000256" key="7">
    <source>
        <dbReference type="RuleBase" id="RU363032"/>
    </source>
</evidence>
<evidence type="ECO:0000256" key="6">
    <source>
        <dbReference type="ARBA" id="ARBA00023136"/>
    </source>
</evidence>
<protein>
    <submittedName>
        <fullName evidence="9">Multiple sugar transport system permease protein</fullName>
    </submittedName>
</protein>
<evidence type="ECO:0000313" key="9">
    <source>
        <dbReference type="EMBL" id="SFG85231.1"/>
    </source>
</evidence>
<dbReference type="GO" id="GO:0005886">
    <property type="term" value="C:plasma membrane"/>
    <property type="evidence" value="ECO:0007669"/>
    <property type="project" value="UniProtKB-SubCell"/>
</dbReference>
<dbReference type="Gene3D" id="1.10.3720.10">
    <property type="entry name" value="MetI-like"/>
    <property type="match status" value="1"/>
</dbReference>
<comment type="similarity">
    <text evidence="7">Belongs to the binding-protein-dependent transport system permease family.</text>
</comment>
<dbReference type="OrthoDB" id="57451at2157"/>
<evidence type="ECO:0000256" key="2">
    <source>
        <dbReference type="ARBA" id="ARBA00022448"/>
    </source>
</evidence>
<dbReference type="STRING" id="553467.SAMN04488063_3099"/>
<dbReference type="PANTHER" id="PTHR43744">
    <property type="entry name" value="ABC TRANSPORTER PERMEASE PROTEIN MG189-RELATED-RELATED"/>
    <property type="match status" value="1"/>
</dbReference>
<feature type="transmembrane region" description="Helical" evidence="7">
    <location>
        <begin position="12"/>
        <end position="30"/>
    </location>
</feature>
<dbReference type="EMBL" id="FOOQ01000005">
    <property type="protein sequence ID" value="SFG85231.1"/>
    <property type="molecule type" value="Genomic_DNA"/>
</dbReference>
<comment type="subcellular location">
    <subcellularLocation>
        <location evidence="1 7">Cell membrane</location>
        <topology evidence="1 7">Multi-pass membrane protein</topology>
    </subcellularLocation>
</comment>
<evidence type="ECO:0000313" key="10">
    <source>
        <dbReference type="Proteomes" id="UP000198876"/>
    </source>
</evidence>
<feature type="transmembrane region" description="Helical" evidence="7">
    <location>
        <begin position="245"/>
        <end position="265"/>
    </location>
</feature>
<feature type="transmembrane region" description="Helical" evidence="7">
    <location>
        <begin position="77"/>
        <end position="96"/>
    </location>
</feature>
<evidence type="ECO:0000256" key="1">
    <source>
        <dbReference type="ARBA" id="ARBA00004651"/>
    </source>
</evidence>
<keyword evidence="4 7" id="KW-0812">Transmembrane</keyword>
<dbReference type="InterPro" id="IPR000515">
    <property type="entry name" value="MetI-like"/>
</dbReference>
<dbReference type="RefSeq" id="WP_092893473.1">
    <property type="nucleotide sequence ID" value="NZ_FOOQ01000005.1"/>
</dbReference>
<dbReference type="Pfam" id="PF00528">
    <property type="entry name" value="BPD_transp_1"/>
    <property type="match status" value="1"/>
</dbReference>
<keyword evidence="5 7" id="KW-1133">Transmembrane helix</keyword>
<keyword evidence="3" id="KW-1003">Cell membrane</keyword>
<dbReference type="CDD" id="cd06261">
    <property type="entry name" value="TM_PBP2"/>
    <property type="match status" value="1"/>
</dbReference>
<keyword evidence="6 7" id="KW-0472">Membrane</keyword>
<sequence length="277" mass="30949">MINETRRSRLLLYVALAVFALFALAPYYWVVRTSFLTNFAAIDPGTNYLPQLGNLTVAAYEQIWERYNFITFFKNSIIVSVTATVISLFFSIPGAYAFARLNFPGRKVLFYTAVFTIMFPWIVITIPVYEVFYVLGLINTLSGVMIALSIFVLPQTIWLLQGFFRQGIPENIEEAALIDGHSELGAFLRIVLPLSAPAVGAAALFAFLTAWNNFLWVFVLTSDEEVRTATVALHYILGSDVLRQWNILMAAVVLLVAPPVVFYGLSQRYVGEGLGGM</sequence>
<gene>
    <name evidence="9" type="ORF">SAMN04488063_3099</name>
</gene>
<feature type="transmembrane region" description="Helical" evidence="7">
    <location>
        <begin position="108"/>
        <end position="126"/>
    </location>
</feature>
<dbReference type="Proteomes" id="UP000198876">
    <property type="component" value="Unassembled WGS sequence"/>
</dbReference>
<keyword evidence="10" id="KW-1185">Reference proteome</keyword>
<feature type="transmembrane region" description="Helical" evidence="7">
    <location>
        <begin position="132"/>
        <end position="153"/>
    </location>
</feature>
<dbReference type="PROSITE" id="PS50928">
    <property type="entry name" value="ABC_TM1"/>
    <property type="match status" value="1"/>
</dbReference>
<name>A0A1I2VDK7_9EURY</name>